<protein>
    <submittedName>
        <fullName evidence="1">Uncharacterized protein</fullName>
    </submittedName>
</protein>
<sequence>MERLFAQFELLYGSRLADLWRGTDVRGVKETWRSNLAGLSVGEVKRGLAACLAKPWPPTLPEFLQLCRPPTDAESMFAEAQCQVSRRVFGDDLWPCKALYWAAVEFTFADLRALSWQNARARWTRILAAKLAHEHELADVPRPVPALPAPGQALTDVRTARARLQDIKALLKSTPPNTRNT</sequence>
<name>A0A845G9X4_9BURK</name>
<accession>A0A845G9X4</accession>
<dbReference type="EMBL" id="WWCW01000083">
    <property type="protein sequence ID" value="MYM89697.1"/>
    <property type="molecule type" value="Genomic_DNA"/>
</dbReference>
<gene>
    <name evidence="1" type="ORF">GTP91_21270</name>
</gene>
<evidence type="ECO:0000313" key="2">
    <source>
        <dbReference type="Proteomes" id="UP000470302"/>
    </source>
</evidence>
<reference evidence="1 2" key="1">
    <citation type="submission" date="2020-01" db="EMBL/GenBank/DDBJ databases">
        <title>Novel species isolated from a subtropical stream in China.</title>
        <authorList>
            <person name="Lu H."/>
        </authorList>
    </citation>
    <scope>NUCLEOTIDE SEQUENCE [LARGE SCALE GENOMIC DNA]</scope>
    <source>
        <strain evidence="1 2">FT82W</strain>
    </source>
</reference>
<dbReference type="AlphaFoldDB" id="A0A845G9X4"/>
<comment type="caution">
    <text evidence="1">The sequence shown here is derived from an EMBL/GenBank/DDBJ whole genome shotgun (WGS) entry which is preliminary data.</text>
</comment>
<dbReference type="Proteomes" id="UP000470302">
    <property type="component" value="Unassembled WGS sequence"/>
</dbReference>
<organism evidence="1 2">
    <name type="scientific">Duganella vulcania</name>
    <dbReference type="NCBI Taxonomy" id="2692166"/>
    <lineage>
        <taxon>Bacteria</taxon>
        <taxon>Pseudomonadati</taxon>
        <taxon>Pseudomonadota</taxon>
        <taxon>Betaproteobacteria</taxon>
        <taxon>Burkholderiales</taxon>
        <taxon>Oxalobacteraceae</taxon>
        <taxon>Telluria group</taxon>
        <taxon>Duganella</taxon>
    </lineage>
</organism>
<evidence type="ECO:0000313" key="1">
    <source>
        <dbReference type="EMBL" id="MYM89697.1"/>
    </source>
</evidence>
<proteinExistence type="predicted"/>